<dbReference type="PANTHER" id="PTHR13743">
    <property type="entry name" value="BEIGE/BEACH-RELATED"/>
    <property type="match status" value="1"/>
</dbReference>
<reference evidence="4 5" key="1">
    <citation type="submission" date="2024-04" db="EMBL/GenBank/DDBJ databases">
        <title>Tritrichomonas musculus Genome.</title>
        <authorList>
            <person name="Alves-Ferreira E."/>
            <person name="Grigg M."/>
            <person name="Lorenzi H."/>
            <person name="Galac M."/>
        </authorList>
    </citation>
    <scope>NUCLEOTIDE SEQUENCE [LARGE SCALE GENOMIC DNA]</scope>
    <source>
        <strain evidence="4 5">EAF2021</strain>
    </source>
</reference>
<dbReference type="SUPFAM" id="SSF50729">
    <property type="entry name" value="PH domain-like"/>
    <property type="match status" value="1"/>
</dbReference>
<dbReference type="SUPFAM" id="SSF50978">
    <property type="entry name" value="WD40 repeat-like"/>
    <property type="match status" value="1"/>
</dbReference>
<dbReference type="CDD" id="cd06071">
    <property type="entry name" value="Beach"/>
    <property type="match status" value="1"/>
</dbReference>
<feature type="domain" description="BEACH-type PH" evidence="3">
    <location>
        <begin position="2076"/>
        <end position="2168"/>
    </location>
</feature>
<dbReference type="InterPro" id="IPR023362">
    <property type="entry name" value="PH-BEACH_dom"/>
</dbReference>
<proteinExistence type="predicted"/>
<dbReference type="PANTHER" id="PTHR13743:SF112">
    <property type="entry name" value="BEACH DOMAIN-CONTAINING PROTEIN"/>
    <property type="match status" value="1"/>
</dbReference>
<dbReference type="Pfam" id="PF14844">
    <property type="entry name" value="PH_BEACH"/>
    <property type="match status" value="1"/>
</dbReference>
<dbReference type="SUPFAM" id="SSF81837">
    <property type="entry name" value="BEACH domain"/>
    <property type="match status" value="1"/>
</dbReference>
<dbReference type="InterPro" id="IPR015943">
    <property type="entry name" value="WD40/YVTN_repeat-like_dom_sf"/>
</dbReference>
<evidence type="ECO:0000313" key="5">
    <source>
        <dbReference type="Proteomes" id="UP001470230"/>
    </source>
</evidence>
<name>A0ABR2HAW7_9EUKA</name>
<dbReference type="PROSITE" id="PS50197">
    <property type="entry name" value="BEACH"/>
    <property type="match status" value="1"/>
</dbReference>
<dbReference type="InterPro" id="IPR050865">
    <property type="entry name" value="BEACH_Domain"/>
</dbReference>
<evidence type="ECO:0000256" key="1">
    <source>
        <dbReference type="SAM" id="MobiDB-lite"/>
    </source>
</evidence>
<dbReference type="SMART" id="SM00320">
    <property type="entry name" value="WD40"/>
    <property type="match status" value="2"/>
</dbReference>
<feature type="region of interest" description="Disordered" evidence="1">
    <location>
        <begin position="2738"/>
        <end position="2806"/>
    </location>
</feature>
<dbReference type="Gene3D" id="1.10.1540.10">
    <property type="entry name" value="BEACH domain"/>
    <property type="match status" value="1"/>
</dbReference>
<dbReference type="InterPro" id="IPR031570">
    <property type="entry name" value="NBEA/BDCP_DUF4704"/>
</dbReference>
<dbReference type="Pfam" id="PF02138">
    <property type="entry name" value="Beach"/>
    <property type="match status" value="1"/>
</dbReference>
<dbReference type="Gene3D" id="2.130.10.10">
    <property type="entry name" value="YVTN repeat-like/Quinoprotein amine dehydrogenase"/>
    <property type="match status" value="1"/>
</dbReference>
<dbReference type="Gene3D" id="2.30.29.30">
    <property type="entry name" value="Pleckstrin-homology domain (PH domain)/Phosphotyrosine-binding domain (PTB)"/>
    <property type="match status" value="1"/>
</dbReference>
<dbReference type="SUPFAM" id="SSF49899">
    <property type="entry name" value="Concanavalin A-like lectins/glucanases"/>
    <property type="match status" value="1"/>
</dbReference>
<dbReference type="InterPro" id="IPR036322">
    <property type="entry name" value="WD40_repeat_dom_sf"/>
</dbReference>
<dbReference type="Pfam" id="PF16057">
    <property type="entry name" value="DUF4800"/>
    <property type="match status" value="1"/>
</dbReference>
<keyword evidence="5" id="KW-1185">Reference proteome</keyword>
<sequence length="2952" mass="340338">MNFDPNFLTDRPVWADEFIIDSCVSVFSISTDSEQPLISYDPDIADLVIKSSKDLSNINLLSVLFDFAHLLKIENPDSSIVIYLRKLYALSFFSGQYDSIERINIIREILNIINELTTEESQSMFDELLIELFAATVSFSLATISEYFKEIQFTDDNEESQLYFEMANTVLKIFNNEDIKNIEKSYPYFIEYFLTILLSFPINPDKKPIEEQNYLLEQLLKITLSNLDCFKSQIFNYGALLIYLLKFFESNYSIPVQIDILKLISRIYEKNPQFSEFLFNYQNFEMFSKFFVFVISNAGISIDKEAKKKSDFFVDPDQQFTDEDILNISTFDEPVTHQISLQSNVSNQAGNCSSFNPPADLPSFYQCSYFKSFLEAIFIFCKLNPKSGHIQYMKKIMFFFRREPTFSATTFLLMWGREYITKNYPNATDDLVKIGFFDTMLELTFDTLKCSEYKEFMSSLYLYILKNRQQNQFFIGTLFSRYEISIIQLEMDEQLNNLIIGCCSIFPEETSHYFTPIFYDQRLSHLLQYLQNTHLAASLSHNHMKHHISKVRLMFLRYVAFLLSNEHYKSILYISPLFVNSLLLMFLESSTNEFAYHFIFDSLLVLKKQDRSVSTIFTFFQKILKKALQNEKFQPISTQIMQIISSSFEQNTETIAGVFLHTNFFPALVNYVSFLNSKENMYLLLNIARKCTLIQGDIADYLYEIDLFSKIYPLAISIFESNIPDEFFELLWSFVFNDESMINNNSSNSQYSKVRRIMNASPLTLIYKLLRPNEEAFLRFINYIQNCCDNDLKSALEVNNSNFPSALISTFEEYHEMTERSSTFDSVLALFSSLAAHSLKSRDALSFFHNFSSLKGDFRPYFTVDLLKTLLFLFQSPFDSPYSFYNLDKSNGMIYLPTVQVPKFYCFTFFIEIDLTEKPDYFGVLFSFELRNVHFSLFFKNSQLAFEIGYIGQKITGSFNYIFTPHTWTHIAITYQNGNIILYVHGKEQANLKVSNIIFPEGEMKSYLARNVSCNIGNFGFLRHVLNSQIIKLLSLFPKTAVTSFMPAEISDFSFDMSQLFSGEIYQNSIYLYNSAISSSKNSSVNLAYVRRIENQMKIDGLIYGYSPQAKDILRSIGGAAAILPIFAQIDQPLMPKPGEEISYKHDPIFLPFLIQVLTSYLKDSPSNQEDFATMNGFMVISYLLSRSKLQNITPQVIEMLKRLYKEIIVPRLAYQMLEYIFLDIRLWIYLPIDLQMSVYRSIFDIFNSSSTEKKRWFVWALPFNKILYIMRVFFWSKYSDDEICLYNQPKINKITQLAEGERPTNTLGIRDLFWTIAQSVFSMSFNNKSASAICFLSFDQNDPQFSVETLSFLLYLLRVKNPIMITALIAQHYTFEKFFSLLASNSEEICCQCIHIFILLHYLDPKSKEILFKPYSETEWIALIMATMNTKPLTSIFADVIYGYLYGFFDISQNVVIPNIRISKLNLPITSGYKFAYLELFPLAMMIIADLPDEVSSKYLMTIDRTVAVEVPKFTKLPEWDLPFIMFLIHRVPTSQDKFDNSSHICLHTLCSLYALLVNDGTISDLPNYIINASCRIGQDFSHILRHVYTYFFDIFIIKQPLQEQQFRQHQRQNFYYQQQPSQSHFQHVEPTIAYSIFLQVFEFLFILNSTSNFYLPPFSVTVAEFDVDPIDGGGYFPSDDENGDHINSSSENNYTGTTRVTFQELHRNKWNAAVPDVQLCYSTRTMDNGAWIDTELAQRLLHAFSLYPEVFNLKYKPSQMHPLFMYSFVLGIGLQHQFPAFERYIKFLMPRIPTDRGINDIQYQSFLNYLSGIVKVYLFTGTTHQSHFYLLQHANAYHQVIQSRLKQPSQMGQNMNEFDHNFSKKPYNFAHVVIEKFSTIEISMMKYSQKIQRELLKLYSHQSETIAKVSAHFASLNPTDSRIHLSVNNEQVKLQLHQFALSIKTKQRESMKVYRTLWRSLSSEGGPWCPIGNAPVVHWKLEQLQPLSMVRGRFVINYNFSDHKDASLLRDLGKVEDAQNLYNEHLKRIRLSEFTGNHSLITIGVDHDEENKYDLHEQGGGSTTDEMMMPIISSATDNIVLKADANRITMKKVYKGIFLFTNTFLTFNCSDSAKKSVSVPLVSITHIFTRRYLLMDSAIEVFTSSLKSYMFDFPAGQRHKILEELKKFGLPNLVFLQTCDADAQPLLEKIKNKWQSGEISNFDYLMKLNLLAGRTYNDLSQYPVFPWVISDYKSEQLNLDDPQIYRDLSAPIGTLNEDRLQSLLSRRALNTTELDYLYGSFYSSSAVVVGYLIRIEPFTSLHIELQAGRFDVPNRLFNSIPKAWDSVSKAPMDFRELIPEFFYMPEFLVNSNHFDLGVSDTNDVELPPWASSARDFITKNRAALESKYVSAMLPRWIDLIFGVLSRGEESVSVNNVFSPYFFETAITPEVLEDPKQLKFIQEYAACFGHAPRQLFFEPHKSKKFNLMRPPITTFGHKYFILFDVKNPILSLEVIDSRKQKTRRNTDPNQTLKAVLPNFIQIVDSNFDAILYNMSDRNMKRVQLLLNSAIKYDNVKIMTSTVQTKNGFSYSAVPWDNAITISTLTSGAPIHVKRAHTKRITAIAVSNGYYATASLDCTVVLWRNHLSVPQIPMSIMTKHSNCISCIAINENIDLCVSASRNGEIITQSVITGNFIRKIAVRLDSNSEFSPKIAINRAQVPSSSSEMSSSVQDFQSASSINVISTDSNDIIGTQVISNEDNINNPNNNDSNDNNINNDNNNDIIDTQIISNGNDNSNVNNNNDNANVNNNNNSNNNDNNNNNGSSNRKIISASSRISVVNSSIFDSNYSSIVVSEPTSIIIFDSGTICVSFAQSDRDTVYVFDQNLEEITHVQLESSLQCWTALEWPDENDYMFAALKSGGLVIYKLPNFELIWSESKVDFVVTRLAVVKNPLQIIFGTTNGQIISLPFQEK</sequence>
<dbReference type="Pfam" id="PF13385">
    <property type="entry name" value="Laminin_G_3"/>
    <property type="match status" value="1"/>
</dbReference>
<dbReference type="PROSITE" id="PS51783">
    <property type="entry name" value="PH_BEACH"/>
    <property type="match status" value="1"/>
</dbReference>
<dbReference type="InterPro" id="IPR000409">
    <property type="entry name" value="BEACH_dom"/>
</dbReference>
<organism evidence="4 5">
    <name type="scientific">Tritrichomonas musculus</name>
    <dbReference type="NCBI Taxonomy" id="1915356"/>
    <lineage>
        <taxon>Eukaryota</taxon>
        <taxon>Metamonada</taxon>
        <taxon>Parabasalia</taxon>
        <taxon>Tritrichomonadida</taxon>
        <taxon>Tritrichomonadidae</taxon>
        <taxon>Tritrichomonas</taxon>
    </lineage>
</organism>
<dbReference type="InterPro" id="IPR011993">
    <property type="entry name" value="PH-like_dom_sf"/>
</dbReference>
<dbReference type="InterPro" id="IPR001680">
    <property type="entry name" value="WD40_rpt"/>
</dbReference>
<dbReference type="InterPro" id="IPR013320">
    <property type="entry name" value="ConA-like_dom_sf"/>
</dbReference>
<feature type="domain" description="BEACH" evidence="2">
    <location>
        <begin position="2181"/>
        <end position="2464"/>
    </location>
</feature>
<comment type="caution">
    <text evidence="4">The sequence shown here is derived from an EMBL/GenBank/DDBJ whole genome shotgun (WGS) entry which is preliminary data.</text>
</comment>
<dbReference type="Gene3D" id="2.60.120.200">
    <property type="match status" value="1"/>
</dbReference>
<protein>
    <recommendedName>
        <fullName evidence="6">Beige/BEACH domain containing protein</fullName>
    </recommendedName>
</protein>
<gene>
    <name evidence="4" type="ORF">M9Y10_025396</name>
</gene>
<evidence type="ECO:0000259" key="2">
    <source>
        <dbReference type="PROSITE" id="PS50197"/>
    </source>
</evidence>
<dbReference type="Pfam" id="PF15787">
    <property type="entry name" value="DUF4704"/>
    <property type="match status" value="1"/>
</dbReference>
<evidence type="ECO:0000259" key="3">
    <source>
        <dbReference type="PROSITE" id="PS51783"/>
    </source>
</evidence>
<dbReference type="Proteomes" id="UP001470230">
    <property type="component" value="Unassembled WGS sequence"/>
</dbReference>
<accession>A0ABR2HAW7</accession>
<dbReference type="InterPro" id="IPR036372">
    <property type="entry name" value="BEACH_dom_sf"/>
</dbReference>
<evidence type="ECO:0000313" key="4">
    <source>
        <dbReference type="EMBL" id="KAK8842540.1"/>
    </source>
</evidence>
<dbReference type="EMBL" id="JAPFFF010000037">
    <property type="protein sequence ID" value="KAK8842540.1"/>
    <property type="molecule type" value="Genomic_DNA"/>
</dbReference>
<evidence type="ECO:0008006" key="6">
    <source>
        <dbReference type="Google" id="ProtNLM"/>
    </source>
</evidence>
<dbReference type="SMART" id="SM01026">
    <property type="entry name" value="Beach"/>
    <property type="match status" value="1"/>
</dbReference>